<dbReference type="GO" id="GO:0005576">
    <property type="term" value="C:extracellular region"/>
    <property type="evidence" value="ECO:0007669"/>
    <property type="project" value="TreeGrafter"/>
</dbReference>
<protein>
    <submittedName>
        <fullName evidence="4">Mammalian cell entry related domain-containing protein</fullName>
    </submittedName>
</protein>
<proteinExistence type="predicted"/>
<comment type="caution">
    <text evidence="4">The sequence shown here is derived from an EMBL/GenBank/DDBJ whole genome shotgun (WGS) entry which is preliminary data.</text>
</comment>
<reference evidence="4 5" key="1">
    <citation type="journal article" date="2011" name="J. Bacteriol.">
        <title>Draft Genome Sequence of Gordonia neofelifaecis NRRL B-59395, a Cholesterol-Degrading Actinomycete.</title>
        <authorList>
            <person name="Ge F."/>
            <person name="Li W."/>
            <person name="Chen G."/>
            <person name="Liu Y."/>
            <person name="Zhang G."/>
            <person name="Yong B."/>
            <person name="Wang Q."/>
            <person name="Wang N."/>
            <person name="Huang Z."/>
            <person name="Li W."/>
            <person name="Wang J."/>
            <person name="Wu C."/>
            <person name="Xie Q."/>
            <person name="Liu G."/>
        </authorList>
    </citation>
    <scope>NUCLEOTIDE SEQUENCE [LARGE SCALE GENOMIC DNA]</scope>
    <source>
        <strain evidence="4 5">NRRL B-59395</strain>
    </source>
</reference>
<dbReference type="NCBIfam" id="TIGR00996">
    <property type="entry name" value="Mtu_fam_mce"/>
    <property type="match status" value="1"/>
</dbReference>
<dbReference type="Pfam" id="PF11887">
    <property type="entry name" value="Mce4_CUP1"/>
    <property type="match status" value="1"/>
</dbReference>
<dbReference type="STRING" id="644548.SCNU_12847"/>
<dbReference type="InterPro" id="IPR052336">
    <property type="entry name" value="MlaD_Phospholipid_Transporter"/>
</dbReference>
<dbReference type="Proteomes" id="UP000035065">
    <property type="component" value="Unassembled WGS sequence"/>
</dbReference>
<organism evidence="4 5">
    <name type="scientific">Gordonia neofelifaecis NRRL B-59395</name>
    <dbReference type="NCBI Taxonomy" id="644548"/>
    <lineage>
        <taxon>Bacteria</taxon>
        <taxon>Bacillati</taxon>
        <taxon>Actinomycetota</taxon>
        <taxon>Actinomycetes</taxon>
        <taxon>Mycobacteriales</taxon>
        <taxon>Gordoniaceae</taxon>
        <taxon>Gordonia</taxon>
    </lineage>
</organism>
<dbReference type="Pfam" id="PF02470">
    <property type="entry name" value="MlaD"/>
    <property type="match status" value="1"/>
</dbReference>
<name>F1YKY2_9ACTN</name>
<evidence type="ECO:0000256" key="1">
    <source>
        <dbReference type="SAM" id="MobiDB-lite"/>
    </source>
</evidence>
<feature type="region of interest" description="Disordered" evidence="1">
    <location>
        <begin position="359"/>
        <end position="386"/>
    </location>
</feature>
<dbReference type="PANTHER" id="PTHR33371:SF19">
    <property type="entry name" value="MCE-FAMILY PROTEIN MCE4A"/>
    <property type="match status" value="1"/>
</dbReference>
<dbReference type="eggNOG" id="COG1463">
    <property type="taxonomic scope" value="Bacteria"/>
</dbReference>
<gene>
    <name evidence="4" type="ORF">SCNU_12847</name>
</gene>
<evidence type="ECO:0000313" key="4">
    <source>
        <dbReference type="EMBL" id="EGD54776.1"/>
    </source>
</evidence>
<keyword evidence="5" id="KW-1185">Reference proteome</keyword>
<dbReference type="InterPro" id="IPR003399">
    <property type="entry name" value="Mce/MlaD"/>
</dbReference>
<dbReference type="AlphaFoldDB" id="F1YKY2"/>
<sequence>MLPGRPVSKAKYMMRGAIAGVLILAFALWMVGRSTGVLDHDPQVYAEVPVSAGLIATGAPVRFHGVKVGEVSEIDPGTTSSRVEMTVDEAALGQIPRSVTARILPRTFFGDIYVQLVPISGSTSSEALSAGDRIAVDDGPDAVNLYDVFTRMSRLIAEVQPQKLNVALAAVNKAVGGRGDEIGVMIDDWWAASKELESSVDRFIEATPQFREVTESLERATPDIIETMGSVADLSRGIAEHQDSLAGFLTAASGFVSSIGSFVAQERTQIITVLDATGKILSTIAENPAGVSETVEEAQKFGRAGAVLFSSGRFDITTVATFSNPMPYTAADCPTYGSLHGAQCNGTGAETGVGAVHQPGEGPGRVLNPPRRNAAPASSTSSEIVGGAGEVQPLGLMEKSLTGGRTAPAQPNAATTLMLGPMVRGTEVTVR</sequence>
<feature type="domain" description="Mce/MlaD" evidence="2">
    <location>
        <begin position="43"/>
        <end position="118"/>
    </location>
</feature>
<feature type="domain" description="Mammalian cell entry C-terminal" evidence="3">
    <location>
        <begin position="125"/>
        <end position="336"/>
    </location>
</feature>
<dbReference type="InterPro" id="IPR024516">
    <property type="entry name" value="Mce_C"/>
</dbReference>
<evidence type="ECO:0000313" key="5">
    <source>
        <dbReference type="Proteomes" id="UP000035065"/>
    </source>
</evidence>
<dbReference type="PANTHER" id="PTHR33371">
    <property type="entry name" value="INTERMEMBRANE PHOSPHOLIPID TRANSPORT SYSTEM BINDING PROTEIN MLAD-RELATED"/>
    <property type="match status" value="1"/>
</dbReference>
<dbReference type="InterPro" id="IPR005693">
    <property type="entry name" value="Mce"/>
</dbReference>
<dbReference type="EMBL" id="AEUD01000010">
    <property type="protein sequence ID" value="EGD54776.1"/>
    <property type="molecule type" value="Genomic_DNA"/>
</dbReference>
<dbReference type="GO" id="GO:0051701">
    <property type="term" value="P:biological process involved in interaction with host"/>
    <property type="evidence" value="ECO:0007669"/>
    <property type="project" value="TreeGrafter"/>
</dbReference>
<evidence type="ECO:0000259" key="3">
    <source>
        <dbReference type="Pfam" id="PF11887"/>
    </source>
</evidence>
<accession>F1YKY2</accession>
<evidence type="ECO:0000259" key="2">
    <source>
        <dbReference type="Pfam" id="PF02470"/>
    </source>
</evidence>